<dbReference type="Pfam" id="PF03899">
    <property type="entry name" value="ATP-synt_I"/>
    <property type="match status" value="1"/>
</dbReference>
<feature type="transmembrane region" description="Helical" evidence="6">
    <location>
        <begin position="62"/>
        <end position="83"/>
    </location>
</feature>
<protein>
    <recommendedName>
        <fullName evidence="9">ATP synthase F0, I subunit</fullName>
    </recommendedName>
</protein>
<keyword evidence="5 6" id="KW-0472">Membrane</keyword>
<dbReference type="GO" id="GO:0005886">
    <property type="term" value="C:plasma membrane"/>
    <property type="evidence" value="ECO:0007669"/>
    <property type="project" value="UniProtKB-SubCell"/>
</dbReference>
<keyword evidence="4 6" id="KW-1133">Transmembrane helix</keyword>
<comment type="subcellular location">
    <subcellularLocation>
        <location evidence="1">Cell membrane</location>
        <topology evidence="1">Multi-pass membrane protein</topology>
    </subcellularLocation>
</comment>
<keyword evidence="3 6" id="KW-0812">Transmembrane</keyword>
<keyword evidence="2" id="KW-1003">Cell membrane</keyword>
<dbReference type="STRING" id="887898.HMPREF0551_2045"/>
<name>E7RZD1_9BURK</name>
<evidence type="ECO:0000256" key="2">
    <source>
        <dbReference type="ARBA" id="ARBA00022475"/>
    </source>
</evidence>
<accession>E7RZD1</accession>
<dbReference type="HOGENOM" id="CLU_121415_6_0_4"/>
<dbReference type="EMBL" id="AEQP01000022">
    <property type="protein sequence ID" value="EFV93930.1"/>
    <property type="molecule type" value="Genomic_DNA"/>
</dbReference>
<gene>
    <name evidence="7" type="ORF">HMPREF0551_2045</name>
</gene>
<evidence type="ECO:0000256" key="6">
    <source>
        <dbReference type="SAM" id="Phobius"/>
    </source>
</evidence>
<evidence type="ECO:0000313" key="7">
    <source>
        <dbReference type="EMBL" id="EFV93930.1"/>
    </source>
</evidence>
<sequence>MLKTVSLQIVLVIVVAALGSLYWGTPGARDILLGGLACAVPNVLFARLLARAGRQSSQAFVAAFLLGEFLKLALTLFCLMAIVRWLTPAHWEALLLGIITALHAPWLMALSRRRENRIHAEQGVQSDTRPGS</sequence>
<feature type="transmembrane region" description="Helical" evidence="6">
    <location>
        <begin position="7"/>
        <end position="25"/>
    </location>
</feature>
<dbReference type="RefSeq" id="WP_005674420.1">
    <property type="nucleotide sequence ID" value="NZ_CP146288.1"/>
</dbReference>
<feature type="transmembrane region" description="Helical" evidence="6">
    <location>
        <begin position="89"/>
        <end position="109"/>
    </location>
</feature>
<proteinExistence type="predicted"/>
<feature type="transmembrane region" description="Helical" evidence="6">
    <location>
        <begin position="31"/>
        <end position="50"/>
    </location>
</feature>
<evidence type="ECO:0000256" key="4">
    <source>
        <dbReference type="ARBA" id="ARBA00022989"/>
    </source>
</evidence>
<comment type="caution">
    <text evidence="7">The sequence shown here is derived from an EMBL/GenBank/DDBJ whole genome shotgun (WGS) entry which is preliminary data.</text>
</comment>
<evidence type="ECO:0000256" key="1">
    <source>
        <dbReference type="ARBA" id="ARBA00004651"/>
    </source>
</evidence>
<keyword evidence="8" id="KW-1185">Reference proteome</keyword>
<evidence type="ECO:0008006" key="9">
    <source>
        <dbReference type="Google" id="ProtNLM"/>
    </source>
</evidence>
<dbReference type="eggNOG" id="COG3312">
    <property type="taxonomic scope" value="Bacteria"/>
</dbReference>
<evidence type="ECO:0000256" key="3">
    <source>
        <dbReference type="ARBA" id="ARBA00022692"/>
    </source>
</evidence>
<dbReference type="Proteomes" id="UP000011021">
    <property type="component" value="Unassembled WGS sequence"/>
</dbReference>
<organism evidence="7 8">
    <name type="scientific">Lautropia mirabilis ATCC 51599</name>
    <dbReference type="NCBI Taxonomy" id="887898"/>
    <lineage>
        <taxon>Bacteria</taxon>
        <taxon>Pseudomonadati</taxon>
        <taxon>Pseudomonadota</taxon>
        <taxon>Betaproteobacteria</taxon>
        <taxon>Burkholderiales</taxon>
        <taxon>Burkholderiaceae</taxon>
        <taxon>Lautropia</taxon>
    </lineage>
</organism>
<evidence type="ECO:0000256" key="5">
    <source>
        <dbReference type="ARBA" id="ARBA00023136"/>
    </source>
</evidence>
<dbReference type="InterPro" id="IPR005598">
    <property type="entry name" value="ATP_synth_I"/>
</dbReference>
<reference evidence="7 8" key="1">
    <citation type="submission" date="2010-12" db="EMBL/GenBank/DDBJ databases">
        <authorList>
            <person name="Muzny D."/>
            <person name="Qin X."/>
            <person name="Deng J."/>
            <person name="Jiang H."/>
            <person name="Liu Y."/>
            <person name="Qu J."/>
            <person name="Song X.-Z."/>
            <person name="Zhang L."/>
            <person name="Thornton R."/>
            <person name="Coyle M."/>
            <person name="Francisco L."/>
            <person name="Jackson L."/>
            <person name="Javaid M."/>
            <person name="Korchina V."/>
            <person name="Kovar C."/>
            <person name="Mata R."/>
            <person name="Mathew T."/>
            <person name="Ngo R."/>
            <person name="Nguyen L."/>
            <person name="Nguyen N."/>
            <person name="Okwuonu G."/>
            <person name="Ongeri F."/>
            <person name="Pham C."/>
            <person name="Simmons D."/>
            <person name="Wilczek-Boney K."/>
            <person name="Hale W."/>
            <person name="Jakkamsetti A."/>
            <person name="Pham P."/>
            <person name="Ruth R."/>
            <person name="San Lucas F."/>
            <person name="Warren J."/>
            <person name="Zhang J."/>
            <person name="Zhao Z."/>
            <person name="Zhou C."/>
            <person name="Zhu D."/>
            <person name="Lee S."/>
            <person name="Bess C."/>
            <person name="Blankenburg K."/>
            <person name="Forbes L."/>
            <person name="Fu Q."/>
            <person name="Gubbala S."/>
            <person name="Hirani K."/>
            <person name="Jayaseelan J.C."/>
            <person name="Lara F."/>
            <person name="Munidasa M."/>
            <person name="Palculict T."/>
            <person name="Patil S."/>
            <person name="Pu L.-L."/>
            <person name="Saada N."/>
            <person name="Tang L."/>
            <person name="Weissenberger G."/>
            <person name="Zhu Y."/>
            <person name="Hemphill L."/>
            <person name="Shang Y."/>
            <person name="Youmans B."/>
            <person name="Ayvaz T."/>
            <person name="Ross M."/>
            <person name="Santibanez J."/>
            <person name="Aqrawi P."/>
            <person name="Gross S."/>
            <person name="Joshi V."/>
            <person name="Fowler G."/>
            <person name="Nazareth L."/>
            <person name="Reid J."/>
            <person name="Worley K."/>
            <person name="Petrosino J."/>
            <person name="Highlander S."/>
            <person name="Gibbs R."/>
        </authorList>
    </citation>
    <scope>NUCLEOTIDE SEQUENCE [LARGE SCALE GENOMIC DNA]</scope>
    <source>
        <strain evidence="7 8">ATCC 51599</strain>
    </source>
</reference>
<dbReference type="AlphaFoldDB" id="E7RZD1"/>
<evidence type="ECO:0000313" key="8">
    <source>
        <dbReference type="Proteomes" id="UP000011021"/>
    </source>
</evidence>